<evidence type="ECO:0000313" key="3">
    <source>
        <dbReference type="Proteomes" id="UP001066276"/>
    </source>
</evidence>
<accession>A0AAV7UU23</accession>
<proteinExistence type="predicted"/>
<evidence type="ECO:0000256" key="1">
    <source>
        <dbReference type="SAM" id="Phobius"/>
    </source>
</evidence>
<reference evidence="2" key="1">
    <citation type="journal article" date="2022" name="bioRxiv">
        <title>Sequencing and chromosome-scale assembly of the giantPleurodeles waltlgenome.</title>
        <authorList>
            <person name="Brown T."/>
            <person name="Elewa A."/>
            <person name="Iarovenko S."/>
            <person name="Subramanian E."/>
            <person name="Araus A.J."/>
            <person name="Petzold A."/>
            <person name="Susuki M."/>
            <person name="Suzuki K.-i.T."/>
            <person name="Hayashi T."/>
            <person name="Toyoda A."/>
            <person name="Oliveira C."/>
            <person name="Osipova E."/>
            <person name="Leigh N.D."/>
            <person name="Simon A."/>
            <person name="Yun M.H."/>
        </authorList>
    </citation>
    <scope>NUCLEOTIDE SEQUENCE</scope>
    <source>
        <strain evidence="2">20211129_DDA</strain>
        <tissue evidence="2">Liver</tissue>
    </source>
</reference>
<dbReference type="AlphaFoldDB" id="A0AAV7UU23"/>
<keyword evidence="1" id="KW-1133">Transmembrane helix</keyword>
<dbReference type="Proteomes" id="UP001066276">
    <property type="component" value="Chromosome 2_2"/>
</dbReference>
<name>A0AAV7UU23_PLEWA</name>
<feature type="transmembrane region" description="Helical" evidence="1">
    <location>
        <begin position="60"/>
        <end position="79"/>
    </location>
</feature>
<keyword evidence="1" id="KW-0812">Transmembrane</keyword>
<protein>
    <submittedName>
        <fullName evidence="2">Uncharacterized protein</fullName>
    </submittedName>
</protein>
<keyword evidence="3" id="KW-1185">Reference proteome</keyword>
<evidence type="ECO:0000313" key="2">
    <source>
        <dbReference type="EMBL" id="KAJ1192592.1"/>
    </source>
</evidence>
<keyword evidence="1" id="KW-0472">Membrane</keyword>
<dbReference type="Gene3D" id="6.10.250.640">
    <property type="match status" value="1"/>
</dbReference>
<sequence length="106" mass="12060">MDHEYRLLLQLITKNLILMQALIQPMRVLFLQPINAYFNCSDFFLAYQGSGECTSASAHLVFPLLLCVSAILLVSLASGTQRSRKKYVRDYNEAAMAQLLEDWEVS</sequence>
<organism evidence="2 3">
    <name type="scientific">Pleurodeles waltl</name>
    <name type="common">Iberian ribbed newt</name>
    <dbReference type="NCBI Taxonomy" id="8319"/>
    <lineage>
        <taxon>Eukaryota</taxon>
        <taxon>Metazoa</taxon>
        <taxon>Chordata</taxon>
        <taxon>Craniata</taxon>
        <taxon>Vertebrata</taxon>
        <taxon>Euteleostomi</taxon>
        <taxon>Amphibia</taxon>
        <taxon>Batrachia</taxon>
        <taxon>Caudata</taxon>
        <taxon>Salamandroidea</taxon>
        <taxon>Salamandridae</taxon>
        <taxon>Pleurodelinae</taxon>
        <taxon>Pleurodeles</taxon>
    </lineage>
</organism>
<comment type="caution">
    <text evidence="2">The sequence shown here is derived from an EMBL/GenBank/DDBJ whole genome shotgun (WGS) entry which is preliminary data.</text>
</comment>
<gene>
    <name evidence="2" type="ORF">NDU88_001899</name>
</gene>
<dbReference type="EMBL" id="JANPWB010000004">
    <property type="protein sequence ID" value="KAJ1192592.1"/>
    <property type="molecule type" value="Genomic_DNA"/>
</dbReference>